<comment type="similarity">
    <text evidence="1">Belongs to the short-chain dehydrogenases/reductases (SDR) family.</text>
</comment>
<dbReference type="Proteomes" id="UP000270094">
    <property type="component" value="Unassembled WGS sequence"/>
</dbReference>
<evidence type="ECO:0008006" key="4">
    <source>
        <dbReference type="Google" id="ProtNLM"/>
    </source>
</evidence>
<dbReference type="SUPFAM" id="SSF51735">
    <property type="entry name" value="NAD(P)-binding Rossmann-fold domains"/>
    <property type="match status" value="1"/>
</dbReference>
<dbReference type="OrthoDB" id="1669814at2759"/>
<organism evidence="2 3">
    <name type="scientific">Strongylus vulgaris</name>
    <name type="common">Blood worm</name>
    <dbReference type="NCBI Taxonomy" id="40348"/>
    <lineage>
        <taxon>Eukaryota</taxon>
        <taxon>Metazoa</taxon>
        <taxon>Ecdysozoa</taxon>
        <taxon>Nematoda</taxon>
        <taxon>Chromadorea</taxon>
        <taxon>Rhabditida</taxon>
        <taxon>Rhabditina</taxon>
        <taxon>Rhabditomorpha</taxon>
        <taxon>Strongyloidea</taxon>
        <taxon>Strongylidae</taxon>
        <taxon>Strongylus</taxon>
    </lineage>
</organism>
<sequence length="94" mass="9758">LFSVASTSVLGLTKNVAVSAARCGVRVNSVCLGMVAGDGSGALWDSKELDKAVNQLESMIPLGRLGRPSDAASLVQFLLSSKASPIDHQIMTNQ</sequence>
<dbReference type="Gene3D" id="3.40.50.720">
    <property type="entry name" value="NAD(P)-binding Rossmann-like Domain"/>
    <property type="match status" value="1"/>
</dbReference>
<reference evidence="2 3" key="1">
    <citation type="submission" date="2018-11" db="EMBL/GenBank/DDBJ databases">
        <authorList>
            <consortium name="Pathogen Informatics"/>
        </authorList>
    </citation>
    <scope>NUCLEOTIDE SEQUENCE [LARGE SCALE GENOMIC DNA]</scope>
</reference>
<protein>
    <recommendedName>
        <fullName evidence="4">Ketoreductase (KR) domain-containing protein</fullName>
    </recommendedName>
</protein>
<dbReference type="EMBL" id="UYYB01010973">
    <property type="protein sequence ID" value="VDM69062.1"/>
    <property type="molecule type" value="Genomic_DNA"/>
</dbReference>
<proteinExistence type="inferred from homology"/>
<dbReference type="InterPro" id="IPR036291">
    <property type="entry name" value="NAD(P)-bd_dom_sf"/>
</dbReference>
<dbReference type="PRINTS" id="PR00081">
    <property type="entry name" value="GDHRDH"/>
</dbReference>
<gene>
    <name evidence="2" type="ORF">SVUK_LOCUS4060</name>
</gene>
<name>A0A3P7KNS8_STRVU</name>
<feature type="non-terminal residue" evidence="2">
    <location>
        <position position="1"/>
    </location>
</feature>
<dbReference type="PANTHER" id="PTHR43943">
    <property type="entry name" value="DEHYDROGENASE/REDUCTASE (SDR FAMILY) MEMBER 4"/>
    <property type="match status" value="1"/>
</dbReference>
<accession>A0A3P7KNS8</accession>
<evidence type="ECO:0000313" key="3">
    <source>
        <dbReference type="Proteomes" id="UP000270094"/>
    </source>
</evidence>
<evidence type="ECO:0000313" key="2">
    <source>
        <dbReference type="EMBL" id="VDM69062.1"/>
    </source>
</evidence>
<dbReference type="PANTHER" id="PTHR43943:SF2">
    <property type="entry name" value="DEHYDROGENASE_REDUCTASE 4"/>
    <property type="match status" value="1"/>
</dbReference>
<keyword evidence="3" id="KW-1185">Reference proteome</keyword>
<dbReference type="Pfam" id="PF13561">
    <property type="entry name" value="adh_short_C2"/>
    <property type="match status" value="1"/>
</dbReference>
<dbReference type="InterPro" id="IPR002347">
    <property type="entry name" value="SDR_fam"/>
</dbReference>
<evidence type="ECO:0000256" key="1">
    <source>
        <dbReference type="ARBA" id="ARBA00006484"/>
    </source>
</evidence>
<dbReference type="AlphaFoldDB" id="A0A3P7KNS8"/>